<feature type="region of interest" description="Disordered" evidence="6">
    <location>
        <begin position="188"/>
        <end position="245"/>
    </location>
</feature>
<dbReference type="AlphaFoldDB" id="A0A7E4VKU9"/>
<name>A0A7E4VKU9_PANRE</name>
<dbReference type="Gene3D" id="2.30.30.140">
    <property type="match status" value="1"/>
</dbReference>
<dbReference type="GO" id="GO:0032221">
    <property type="term" value="C:Rpd3S complex"/>
    <property type="evidence" value="ECO:0007669"/>
    <property type="project" value="TreeGrafter"/>
</dbReference>
<dbReference type="Pfam" id="PF05712">
    <property type="entry name" value="MRG"/>
    <property type="match status" value="1"/>
</dbReference>
<evidence type="ECO:0000256" key="6">
    <source>
        <dbReference type="SAM" id="MobiDB-lite"/>
    </source>
</evidence>
<dbReference type="Gene3D" id="1.10.274.30">
    <property type="entry name" value="MRG domain"/>
    <property type="match status" value="1"/>
</dbReference>
<dbReference type="InterPro" id="IPR038217">
    <property type="entry name" value="MRG_C_sf"/>
</dbReference>
<keyword evidence="3" id="KW-0805">Transcription regulation</keyword>
<dbReference type="PROSITE" id="PS51640">
    <property type="entry name" value="MRG"/>
    <property type="match status" value="1"/>
</dbReference>
<dbReference type="Proteomes" id="UP000492821">
    <property type="component" value="Unassembled WGS sequence"/>
</dbReference>
<dbReference type="InterPro" id="IPR016197">
    <property type="entry name" value="Chromo-like_dom_sf"/>
</dbReference>
<evidence type="ECO:0000259" key="7">
    <source>
        <dbReference type="Pfam" id="PF05712"/>
    </source>
</evidence>
<dbReference type="GO" id="GO:0006355">
    <property type="term" value="P:regulation of DNA-templated transcription"/>
    <property type="evidence" value="ECO:0007669"/>
    <property type="project" value="InterPro"/>
</dbReference>
<feature type="region of interest" description="Disordered" evidence="6">
    <location>
        <begin position="43"/>
        <end position="103"/>
    </location>
</feature>
<keyword evidence="8" id="KW-1185">Reference proteome</keyword>
<evidence type="ECO:0000313" key="8">
    <source>
        <dbReference type="Proteomes" id="UP000492821"/>
    </source>
</evidence>
<feature type="compositionally biased region" description="Basic and acidic residues" evidence="6">
    <location>
        <begin position="69"/>
        <end position="79"/>
    </location>
</feature>
<feature type="domain" description="MRG" evidence="7">
    <location>
        <begin position="277"/>
        <end position="527"/>
    </location>
</feature>
<reference evidence="9" key="2">
    <citation type="submission" date="2020-10" db="UniProtKB">
        <authorList>
            <consortium name="WormBaseParasite"/>
        </authorList>
    </citation>
    <scope>IDENTIFICATION</scope>
</reference>
<evidence type="ECO:0000256" key="5">
    <source>
        <dbReference type="ARBA" id="ARBA00023242"/>
    </source>
</evidence>
<evidence type="ECO:0000256" key="1">
    <source>
        <dbReference type="ARBA" id="ARBA00004123"/>
    </source>
</evidence>
<keyword evidence="5" id="KW-0539">Nucleus</keyword>
<proteinExistence type="predicted"/>
<feature type="compositionally biased region" description="Polar residues" evidence="6">
    <location>
        <begin position="396"/>
        <end position="405"/>
    </location>
</feature>
<dbReference type="SUPFAM" id="SSF54160">
    <property type="entry name" value="Chromo domain-like"/>
    <property type="match status" value="1"/>
</dbReference>
<evidence type="ECO:0000256" key="3">
    <source>
        <dbReference type="ARBA" id="ARBA00023015"/>
    </source>
</evidence>
<dbReference type="GO" id="GO:0006325">
    <property type="term" value="P:chromatin organization"/>
    <property type="evidence" value="ECO:0007669"/>
    <property type="project" value="UniProtKB-KW"/>
</dbReference>
<keyword evidence="4" id="KW-0804">Transcription</keyword>
<feature type="compositionally biased region" description="Basic residues" evidence="6">
    <location>
        <begin position="56"/>
        <end position="68"/>
    </location>
</feature>
<comment type="subcellular location">
    <subcellularLocation>
        <location evidence="1">Nucleus</location>
    </subcellularLocation>
</comment>
<evidence type="ECO:0000256" key="2">
    <source>
        <dbReference type="ARBA" id="ARBA00022853"/>
    </source>
</evidence>
<accession>A0A7E4VKU9</accession>
<feature type="compositionally biased region" description="Polar residues" evidence="6">
    <location>
        <begin position="234"/>
        <end position="245"/>
    </location>
</feature>
<dbReference type="PANTHER" id="PTHR10880">
    <property type="entry name" value="MORTALITY FACTOR 4-LIKE PROTEIN"/>
    <property type="match status" value="1"/>
</dbReference>
<evidence type="ECO:0000256" key="4">
    <source>
        <dbReference type="ARBA" id="ARBA00023163"/>
    </source>
</evidence>
<keyword evidence="2" id="KW-0156">Chromatin regulator</keyword>
<dbReference type="InterPro" id="IPR008676">
    <property type="entry name" value="MRG"/>
</dbReference>
<dbReference type="PANTHER" id="PTHR10880:SF15">
    <property type="entry name" value="MSL COMPLEX SUBUNIT 3"/>
    <property type="match status" value="1"/>
</dbReference>
<sequence>MLFTIVKGRHLLKEHRVLLPRKAPNVACFRRIEFLICASKPAVPSSIPPESPPMSSKRKSTASSRRTKVRDPPTDEDSRPASVDESSNDIPLPHSSDVSMDVDDVPTIEVPPEDVAAEPHEEYELNKLVLSMHTDSFFYPAKIIHIARDPVGLPIYTIHYSGWNSRYDEIVGHEEALKKFVAHTPENVRTAKEEIQNAKKRKKSKKAKTGSESGSRKANRSATPGRSDNYDFSVHSSLSGKTDSERYSVTNDDLFADNPVTDAESIASLEIPSSLPKERQINLVVSPGIDALLADDCEFVKASKLINLPAKFTIDKIFEEYVNSLQGTIIYIYVGHPDQLALIENNLQALKRSFDKTLHRTVLYKAEIPQYLEHLNAQRKSNQLTEMSLKDFVNSMKPQQRSESPISDDDSELPDGQIVSYLMPKKESDEAPEVSEKRAARPSTSAKRKSGRVSQRRDTSDEPLELTFTNVYGFMHFLRYFFGLSRFIKNDVLSWGTFNEFSELLNDLVRFMETNKARYYRGEADYTNANASYLKQVTTLNNLLTR</sequence>
<reference evidence="8" key="1">
    <citation type="journal article" date="2013" name="Genetics">
        <title>The draft genome and transcriptome of Panagrellus redivivus are shaped by the harsh demands of a free-living lifestyle.</title>
        <authorList>
            <person name="Srinivasan J."/>
            <person name="Dillman A.R."/>
            <person name="Macchietto M.G."/>
            <person name="Heikkinen L."/>
            <person name="Lakso M."/>
            <person name="Fracchia K.M."/>
            <person name="Antoshechkin I."/>
            <person name="Mortazavi A."/>
            <person name="Wong G."/>
            <person name="Sternberg P.W."/>
        </authorList>
    </citation>
    <scope>NUCLEOTIDE SEQUENCE [LARGE SCALE GENOMIC DNA]</scope>
    <source>
        <strain evidence="8">MT8872</strain>
    </source>
</reference>
<dbReference type="InterPro" id="IPR026541">
    <property type="entry name" value="MRG_dom"/>
</dbReference>
<feature type="region of interest" description="Disordered" evidence="6">
    <location>
        <begin position="394"/>
        <end position="460"/>
    </location>
</feature>
<organism evidence="8 9">
    <name type="scientific">Panagrellus redivivus</name>
    <name type="common">Microworm</name>
    <dbReference type="NCBI Taxonomy" id="6233"/>
    <lineage>
        <taxon>Eukaryota</taxon>
        <taxon>Metazoa</taxon>
        <taxon>Ecdysozoa</taxon>
        <taxon>Nematoda</taxon>
        <taxon>Chromadorea</taxon>
        <taxon>Rhabditida</taxon>
        <taxon>Tylenchina</taxon>
        <taxon>Panagrolaimomorpha</taxon>
        <taxon>Panagrolaimoidea</taxon>
        <taxon>Panagrolaimidae</taxon>
        <taxon>Panagrellus</taxon>
    </lineage>
</organism>
<protein>
    <submittedName>
        <fullName evidence="9">MRG domain-containing protein</fullName>
    </submittedName>
</protein>
<feature type="compositionally biased region" description="Basic and acidic residues" evidence="6">
    <location>
        <begin position="424"/>
        <end position="439"/>
    </location>
</feature>
<dbReference type="WBParaSite" id="Pan_g21379.t2">
    <property type="protein sequence ID" value="Pan_g21379.t2"/>
    <property type="gene ID" value="Pan_g21379"/>
</dbReference>
<dbReference type="GO" id="GO:0035267">
    <property type="term" value="C:NuA4 histone acetyltransferase complex"/>
    <property type="evidence" value="ECO:0007669"/>
    <property type="project" value="TreeGrafter"/>
</dbReference>
<evidence type="ECO:0000313" key="9">
    <source>
        <dbReference type="WBParaSite" id="Pan_g21379.t2"/>
    </source>
</evidence>
<feature type="compositionally biased region" description="Basic residues" evidence="6">
    <location>
        <begin position="198"/>
        <end position="208"/>
    </location>
</feature>